<organism evidence="1 2">
    <name type="scientific">Burkholderia pseudomallei (strain 1026b)</name>
    <dbReference type="NCBI Taxonomy" id="884204"/>
    <lineage>
        <taxon>Bacteria</taxon>
        <taxon>Pseudomonadati</taxon>
        <taxon>Pseudomonadota</taxon>
        <taxon>Betaproteobacteria</taxon>
        <taxon>Burkholderiales</taxon>
        <taxon>Burkholderiaceae</taxon>
        <taxon>Burkholderia</taxon>
        <taxon>pseudomallei group</taxon>
    </lineage>
</organism>
<accession>A0A0H3HLH8</accession>
<reference evidence="1 2" key="1">
    <citation type="journal article" date="2012" name="PLoS ONE">
        <title>Evolution of Burkholderia pseudomallei in recurrent melioidosis.</title>
        <authorList>
            <person name="Hayden H.S."/>
            <person name="Lim R."/>
            <person name="Brittnacher M.J."/>
            <person name="Sims E.H."/>
            <person name="Ramage E.R."/>
            <person name="Fong C."/>
            <person name="Wu Z."/>
            <person name="Crist E."/>
            <person name="Chang J."/>
            <person name="Zhou Y."/>
            <person name="Radey M."/>
            <person name="Rohmer L."/>
            <person name="Haugen E."/>
            <person name="Gillett W."/>
            <person name="Wuthiekanun V."/>
            <person name="Peacock S.J."/>
            <person name="Kaul R."/>
            <person name="Miller S.I."/>
            <person name="Manoil C."/>
            <person name="Jacobs M.A."/>
        </authorList>
    </citation>
    <scope>NUCLEOTIDE SEQUENCE [LARGE SCALE GENOMIC DNA]</scope>
    <source>
        <strain evidence="1 2">1026b</strain>
    </source>
</reference>
<dbReference type="KEGG" id="bpz:BP1026B_I1135"/>
<evidence type="ECO:0000313" key="2">
    <source>
        <dbReference type="Proteomes" id="UP000010087"/>
    </source>
</evidence>
<protein>
    <submittedName>
        <fullName evidence="1">Uncharacterized protein</fullName>
    </submittedName>
</protein>
<name>A0A0H3HLH8_BURP2</name>
<proteinExistence type="predicted"/>
<gene>
    <name evidence="1" type="ordered locus">BP1026B_I1135</name>
</gene>
<evidence type="ECO:0000313" key="1">
    <source>
        <dbReference type="EMBL" id="AFI65785.1"/>
    </source>
</evidence>
<sequence length="107" mass="11524">MDVDWNTIFKDATDAAITAMGNNAGGVAAYLGQVIQGHKQRLQLIGGFYASGSISADDLREKLDQEENTYNLQLQALNCTAEATLQIGINAFVNNLYTALLSTVKLV</sequence>
<dbReference type="PATRIC" id="fig|884204.6.peg.3481"/>
<dbReference type="RefSeq" id="WP_004552786.1">
    <property type="nucleotide sequence ID" value="NC_017831.1"/>
</dbReference>
<dbReference type="Proteomes" id="UP000010087">
    <property type="component" value="Chromosome 1"/>
</dbReference>
<dbReference type="AlphaFoldDB" id="A0A0H3HLH8"/>
<dbReference type="EMBL" id="CP002833">
    <property type="protein sequence ID" value="AFI65785.1"/>
    <property type="molecule type" value="Genomic_DNA"/>
</dbReference>